<dbReference type="GO" id="GO:0006004">
    <property type="term" value="P:fucose metabolic process"/>
    <property type="evidence" value="ECO:0007669"/>
    <property type="project" value="UniProtKB-KW"/>
</dbReference>
<reference evidence="4" key="2">
    <citation type="submission" date="2023-05" db="EMBL/GenBank/DDBJ databases">
        <authorList>
            <consortium name="Lawrence Berkeley National Laboratory"/>
            <person name="Steindorff A."/>
            <person name="Hensen N."/>
            <person name="Bonometti L."/>
            <person name="Westerberg I."/>
            <person name="Brannstrom I.O."/>
            <person name="Guillou S."/>
            <person name="Cros-Aarteil S."/>
            <person name="Calhoun S."/>
            <person name="Haridas S."/>
            <person name="Kuo A."/>
            <person name="Mondo S."/>
            <person name="Pangilinan J."/>
            <person name="Riley R."/>
            <person name="Labutti K."/>
            <person name="Andreopoulos B."/>
            <person name="Lipzen A."/>
            <person name="Chen C."/>
            <person name="Yanf M."/>
            <person name="Daum C."/>
            <person name="Ng V."/>
            <person name="Clum A."/>
            <person name="Ohm R."/>
            <person name="Martin F."/>
            <person name="Silar P."/>
            <person name="Natvig D."/>
            <person name="Lalanne C."/>
            <person name="Gautier V."/>
            <person name="Ament-Velasquez S.L."/>
            <person name="Kruys A."/>
            <person name="Hutchinson M.I."/>
            <person name="Powell A.J."/>
            <person name="Barry K."/>
            <person name="Miller A.N."/>
            <person name="Grigoriev I.V."/>
            <person name="Debuchy R."/>
            <person name="Gladieux P."/>
            <person name="Thoren M.H."/>
            <person name="Johannesson H."/>
        </authorList>
    </citation>
    <scope>NUCLEOTIDE SEQUENCE</scope>
    <source>
        <strain evidence="4">PSN309</strain>
    </source>
</reference>
<keyword evidence="1" id="KW-0808">Transferase</keyword>
<evidence type="ECO:0008006" key="6">
    <source>
        <dbReference type="Google" id="ProtNLM"/>
    </source>
</evidence>
<evidence type="ECO:0000256" key="2">
    <source>
        <dbReference type="ARBA" id="ARBA00023253"/>
    </source>
</evidence>
<evidence type="ECO:0000313" key="5">
    <source>
        <dbReference type="Proteomes" id="UP001302126"/>
    </source>
</evidence>
<dbReference type="AlphaFoldDB" id="A0AAN7ALQ6"/>
<evidence type="ECO:0000256" key="1">
    <source>
        <dbReference type="ARBA" id="ARBA00022679"/>
    </source>
</evidence>
<gene>
    <name evidence="4" type="ORF">QBC35DRAFT_103975</name>
</gene>
<dbReference type="CDD" id="cd11296">
    <property type="entry name" value="O-FucT_like"/>
    <property type="match status" value="1"/>
</dbReference>
<organism evidence="4 5">
    <name type="scientific">Podospora australis</name>
    <dbReference type="NCBI Taxonomy" id="1536484"/>
    <lineage>
        <taxon>Eukaryota</taxon>
        <taxon>Fungi</taxon>
        <taxon>Dikarya</taxon>
        <taxon>Ascomycota</taxon>
        <taxon>Pezizomycotina</taxon>
        <taxon>Sordariomycetes</taxon>
        <taxon>Sordariomycetidae</taxon>
        <taxon>Sordariales</taxon>
        <taxon>Podosporaceae</taxon>
        <taxon>Podospora</taxon>
    </lineage>
</organism>
<evidence type="ECO:0000256" key="3">
    <source>
        <dbReference type="ARBA" id="ARBA00023277"/>
    </source>
</evidence>
<keyword evidence="3" id="KW-0119">Carbohydrate metabolism</keyword>
<accession>A0AAN7ALQ6</accession>
<protein>
    <recommendedName>
        <fullName evidence="6">Alternative oxidase</fullName>
    </recommendedName>
</protein>
<dbReference type="GO" id="GO:0016740">
    <property type="term" value="F:transferase activity"/>
    <property type="evidence" value="ECO:0007669"/>
    <property type="project" value="UniProtKB-KW"/>
</dbReference>
<dbReference type="EMBL" id="MU864351">
    <property type="protein sequence ID" value="KAK4193371.1"/>
    <property type="molecule type" value="Genomic_DNA"/>
</dbReference>
<evidence type="ECO:0000313" key="4">
    <source>
        <dbReference type="EMBL" id="KAK4193371.1"/>
    </source>
</evidence>
<reference evidence="4" key="1">
    <citation type="journal article" date="2023" name="Mol. Phylogenet. Evol.">
        <title>Genome-scale phylogeny and comparative genomics of the fungal order Sordariales.</title>
        <authorList>
            <person name="Hensen N."/>
            <person name="Bonometti L."/>
            <person name="Westerberg I."/>
            <person name="Brannstrom I.O."/>
            <person name="Guillou S."/>
            <person name="Cros-Aarteil S."/>
            <person name="Calhoun S."/>
            <person name="Haridas S."/>
            <person name="Kuo A."/>
            <person name="Mondo S."/>
            <person name="Pangilinan J."/>
            <person name="Riley R."/>
            <person name="LaButti K."/>
            <person name="Andreopoulos B."/>
            <person name="Lipzen A."/>
            <person name="Chen C."/>
            <person name="Yan M."/>
            <person name="Daum C."/>
            <person name="Ng V."/>
            <person name="Clum A."/>
            <person name="Steindorff A."/>
            <person name="Ohm R.A."/>
            <person name="Martin F."/>
            <person name="Silar P."/>
            <person name="Natvig D.O."/>
            <person name="Lalanne C."/>
            <person name="Gautier V."/>
            <person name="Ament-Velasquez S.L."/>
            <person name="Kruys A."/>
            <person name="Hutchinson M.I."/>
            <person name="Powell A.J."/>
            <person name="Barry K."/>
            <person name="Miller A.N."/>
            <person name="Grigoriev I.V."/>
            <person name="Debuchy R."/>
            <person name="Gladieux P."/>
            <person name="Hiltunen Thoren M."/>
            <person name="Johannesson H."/>
        </authorList>
    </citation>
    <scope>NUCLEOTIDE SEQUENCE</scope>
    <source>
        <strain evidence="4">PSN309</strain>
    </source>
</reference>
<dbReference type="Proteomes" id="UP001302126">
    <property type="component" value="Unassembled WGS sequence"/>
</dbReference>
<dbReference type="Gene3D" id="3.40.50.11350">
    <property type="match status" value="1"/>
</dbReference>
<sequence>MSTPRLVQLLKFGAPVLILVWSIAYLFSNRAPVYNGVVRHFKNEKDLFISDFLEHEIDGRLDGSGIAKLCESKKWTPGLVLSCDPQAGGFGQVKNAHLNCIRFAIEMGAELVLPRVIKRDVKNIAMVRPSNGNAPYIGESLDYFFDREHLNQTLAEHCPQLKLYHSMDDLWNVPEVADPRKISLQEIGVSLTNGSVVEDMGSLPKEIQAYIDEMEPAEERQNPIRFKANVINWAFPTSYDSPELARNFGRILRVRKDARLLSTLALYHMQQRFGMDLDPKKGIKHSKFVGAHLRTEADARQMFLPFEVQTQNLLDFITNTTTNLAFIATGDTPDRLKTFSRRARDVNVTAVFKEDLLEDEPEGLELLDQLSWDQKALVDYEIMLRSGLMVGVGESSFSWNIALRRSALPGASEDPTMLTNTDIQYQDRYSTILGSSRSEKASVLQATIWP</sequence>
<comment type="caution">
    <text evidence="4">The sequence shown here is derived from an EMBL/GenBank/DDBJ whole genome shotgun (WGS) entry which is preliminary data.</text>
</comment>
<name>A0AAN7ALQ6_9PEZI</name>
<dbReference type="InterPro" id="IPR019378">
    <property type="entry name" value="GDP-Fuc_O-FucTrfase"/>
</dbReference>
<keyword evidence="2" id="KW-0294">Fucose metabolism</keyword>
<dbReference type="Pfam" id="PF10250">
    <property type="entry name" value="O-FucT"/>
    <property type="match status" value="1"/>
</dbReference>
<keyword evidence="5" id="KW-1185">Reference proteome</keyword>
<proteinExistence type="predicted"/>